<accession>A0A2S4K0U6</accession>
<keyword evidence="3 11" id="KW-0548">Nucleotidyltransferase</keyword>
<feature type="compositionally biased region" description="Acidic residues" evidence="12">
    <location>
        <begin position="484"/>
        <end position="495"/>
    </location>
</feature>
<evidence type="ECO:0000256" key="2">
    <source>
        <dbReference type="ARBA" id="ARBA00022679"/>
    </source>
</evidence>
<organism evidence="14 15">
    <name type="scientific">Alkalispirochaeta sphaeroplastigenens</name>
    <dbReference type="NCBI Taxonomy" id="1187066"/>
    <lineage>
        <taxon>Bacteria</taxon>
        <taxon>Pseudomonadati</taxon>
        <taxon>Spirochaetota</taxon>
        <taxon>Spirochaetia</taxon>
        <taxon>Spirochaetales</taxon>
        <taxon>Spirochaetaceae</taxon>
        <taxon>Alkalispirochaeta</taxon>
    </lineage>
</organism>
<dbReference type="AlphaFoldDB" id="A0A2S4K0U6"/>
<feature type="compositionally biased region" description="Basic and acidic residues" evidence="12">
    <location>
        <begin position="456"/>
        <end position="479"/>
    </location>
</feature>
<dbReference type="CDD" id="cd18137">
    <property type="entry name" value="HLD_clamp_pol_III_gamma_tau"/>
    <property type="match status" value="1"/>
</dbReference>
<evidence type="ECO:0000256" key="3">
    <source>
        <dbReference type="ARBA" id="ARBA00022695"/>
    </source>
</evidence>
<keyword evidence="2 11" id="KW-0808">Transferase</keyword>
<dbReference type="GO" id="GO:0005524">
    <property type="term" value="F:ATP binding"/>
    <property type="evidence" value="ECO:0007669"/>
    <property type="project" value="UniProtKB-KW"/>
</dbReference>
<protein>
    <recommendedName>
        <fullName evidence="11">DNA polymerase III subunit gamma/tau</fullName>
        <ecNumber evidence="11">2.7.7.7</ecNumber>
    </recommendedName>
</protein>
<feature type="compositionally biased region" description="Basic and acidic residues" evidence="12">
    <location>
        <begin position="393"/>
        <end position="407"/>
    </location>
</feature>
<dbReference type="PRINTS" id="PR00300">
    <property type="entry name" value="CLPPROTEASEA"/>
</dbReference>
<evidence type="ECO:0000256" key="11">
    <source>
        <dbReference type="RuleBase" id="RU364063"/>
    </source>
</evidence>
<dbReference type="Gene3D" id="1.20.272.10">
    <property type="match status" value="1"/>
</dbReference>
<dbReference type="RefSeq" id="WP_103679194.1">
    <property type="nucleotide sequence ID" value="NZ_LPWH01000003.1"/>
</dbReference>
<dbReference type="GO" id="GO:0003887">
    <property type="term" value="F:DNA-directed DNA polymerase activity"/>
    <property type="evidence" value="ECO:0007669"/>
    <property type="project" value="UniProtKB-KW"/>
</dbReference>
<comment type="function">
    <text evidence="11">DNA polymerase III is a complex, multichain enzyme responsible for most of the replicative synthesis in bacteria. This DNA polymerase also exhibits 3' to 5' exonuclease activity.</text>
</comment>
<evidence type="ECO:0000256" key="6">
    <source>
        <dbReference type="ARBA" id="ARBA00022741"/>
    </source>
</evidence>
<keyword evidence="6 11" id="KW-0547">Nucleotide-binding</keyword>
<evidence type="ECO:0000256" key="10">
    <source>
        <dbReference type="ARBA" id="ARBA00049244"/>
    </source>
</evidence>
<dbReference type="SUPFAM" id="SSF48019">
    <property type="entry name" value="post-AAA+ oligomerization domain-like"/>
    <property type="match status" value="1"/>
</dbReference>
<dbReference type="Pfam" id="PF12169">
    <property type="entry name" value="DNA_pol3_gamma3"/>
    <property type="match status" value="1"/>
</dbReference>
<dbReference type="EMBL" id="LPWH01000003">
    <property type="protein sequence ID" value="POR05376.1"/>
    <property type="molecule type" value="Genomic_DNA"/>
</dbReference>
<dbReference type="SMART" id="SM00382">
    <property type="entry name" value="AAA"/>
    <property type="match status" value="1"/>
</dbReference>
<keyword evidence="5" id="KW-0479">Metal-binding</keyword>
<dbReference type="FunFam" id="3.40.50.300:FF:000014">
    <property type="entry name" value="DNA polymerase III subunit gamma/tau"/>
    <property type="match status" value="1"/>
</dbReference>
<comment type="catalytic activity">
    <reaction evidence="10 11">
        <text>DNA(n) + a 2'-deoxyribonucleoside 5'-triphosphate = DNA(n+1) + diphosphate</text>
        <dbReference type="Rhea" id="RHEA:22508"/>
        <dbReference type="Rhea" id="RHEA-COMP:17339"/>
        <dbReference type="Rhea" id="RHEA-COMP:17340"/>
        <dbReference type="ChEBI" id="CHEBI:33019"/>
        <dbReference type="ChEBI" id="CHEBI:61560"/>
        <dbReference type="ChEBI" id="CHEBI:173112"/>
        <dbReference type="EC" id="2.7.7.7"/>
    </reaction>
</comment>
<dbReference type="InterPro" id="IPR050238">
    <property type="entry name" value="DNA_Rep/Repair_Clamp_Loader"/>
</dbReference>
<dbReference type="InterPro" id="IPR008921">
    <property type="entry name" value="DNA_pol3_clamp-load_cplx_C"/>
</dbReference>
<dbReference type="InterPro" id="IPR027417">
    <property type="entry name" value="P-loop_NTPase"/>
</dbReference>
<evidence type="ECO:0000256" key="12">
    <source>
        <dbReference type="SAM" id="MobiDB-lite"/>
    </source>
</evidence>
<reference evidence="15" key="1">
    <citation type="submission" date="2015-12" db="EMBL/GenBank/DDBJ databases">
        <authorList>
            <person name="Lodha T.D."/>
            <person name="Chintalapati S."/>
            <person name="Chintalapati V.R."/>
            <person name="Sravanthi T."/>
        </authorList>
    </citation>
    <scope>NUCLEOTIDE SEQUENCE [LARGE SCALE GENOMIC DNA]</scope>
    <source>
        <strain evidence="15">JC133</strain>
    </source>
</reference>
<dbReference type="Gene3D" id="3.40.50.300">
    <property type="entry name" value="P-loop containing nucleotide triphosphate hydrolases"/>
    <property type="match status" value="1"/>
</dbReference>
<dbReference type="PANTHER" id="PTHR11669">
    <property type="entry name" value="REPLICATION FACTOR C / DNA POLYMERASE III GAMMA-TAU SUBUNIT"/>
    <property type="match status" value="1"/>
</dbReference>
<keyword evidence="15" id="KW-1185">Reference proteome</keyword>
<evidence type="ECO:0000313" key="14">
    <source>
        <dbReference type="EMBL" id="POR05376.1"/>
    </source>
</evidence>
<dbReference type="EC" id="2.7.7.7" evidence="11"/>
<dbReference type="PANTHER" id="PTHR11669:SF0">
    <property type="entry name" value="PROTEIN STICHEL-LIKE 2"/>
    <property type="match status" value="1"/>
</dbReference>
<proteinExistence type="inferred from homology"/>
<evidence type="ECO:0000256" key="1">
    <source>
        <dbReference type="ARBA" id="ARBA00006360"/>
    </source>
</evidence>
<dbReference type="InterPro" id="IPR045085">
    <property type="entry name" value="HLD_clamp_pol_III_gamma_tau"/>
</dbReference>
<feature type="domain" description="AAA+ ATPase" evidence="13">
    <location>
        <begin position="37"/>
        <end position="179"/>
    </location>
</feature>
<dbReference type="GO" id="GO:0009360">
    <property type="term" value="C:DNA polymerase III complex"/>
    <property type="evidence" value="ECO:0007669"/>
    <property type="project" value="InterPro"/>
</dbReference>
<evidence type="ECO:0000256" key="8">
    <source>
        <dbReference type="ARBA" id="ARBA00022840"/>
    </source>
</evidence>
<sequence>MSYEVTATRRRPRGFDQLIGQDFVVATLKNSLASGRIAPAYLFAGPRGVGKTSAARILAKALNCPEGPGAEGCDGWEGSEEIARGNSLDVIEIDGASNTSVNDVRQIKDEVLFAPNSSRYKIYIIDEVHMLSNSAFNALLKTIEEPPPYIIFIFATTEIHKVPATIRSRCQQFNFRLIPLEEIRDCLAATARELGVQVEEDALGWVARQATGSLRDAYTLFDQVLAFSGDKVTLDLIHQKLGLLGMERLNALLQAVVNGEGQVALEVVEDALLAGVSVERFILDLADYLRTLLLIRNGIVREGILGISLDRIPSEVREGLSREQLEQANEVVLQLYRDVRYSVNQRFDLELAVSRLANLRAYCTPRELVDRIEALQHELIHSAAHHLRKGNREIIDTPGDHGDRSGDRPAGPSRETVSSAGEGTPEEAPTEKPAPAGQTPEEPRSGGEPSGDGQTSDERSNDEPSSEKQGEDSRSDHPGGGDSGQDEDSGSDGDAPDAPVERQGISEEETEAIIARFRTTRISLAAFLMRVRSWSRSGEKLVLGFGDNFGAHTLNQDRGEVQEAARAVLGDPRLQLSIVVQGEDPERDSSEPVDRHLEMVRRVFRGEVVEEQK</sequence>
<dbReference type="InterPro" id="IPR003593">
    <property type="entry name" value="AAA+_ATPase"/>
</dbReference>
<dbReference type="SUPFAM" id="SSF52540">
    <property type="entry name" value="P-loop containing nucleoside triphosphate hydrolases"/>
    <property type="match status" value="1"/>
</dbReference>
<dbReference type="Proteomes" id="UP000237350">
    <property type="component" value="Unassembled WGS sequence"/>
</dbReference>
<dbReference type="NCBIfam" id="TIGR02397">
    <property type="entry name" value="dnaX_nterm"/>
    <property type="match status" value="1"/>
</dbReference>
<dbReference type="Gene3D" id="1.10.8.60">
    <property type="match status" value="1"/>
</dbReference>
<gene>
    <name evidence="11" type="primary">dnaX</name>
    <name evidence="14" type="ORF">AU468_01490</name>
</gene>
<feature type="region of interest" description="Disordered" evidence="12">
    <location>
        <begin position="393"/>
        <end position="509"/>
    </location>
</feature>
<keyword evidence="9 11" id="KW-0239">DNA-directed DNA polymerase</keyword>
<dbReference type="Pfam" id="PF22608">
    <property type="entry name" value="DNAX_ATPase_lid"/>
    <property type="match status" value="1"/>
</dbReference>
<evidence type="ECO:0000256" key="7">
    <source>
        <dbReference type="ARBA" id="ARBA00022833"/>
    </source>
</evidence>
<dbReference type="GO" id="GO:0006261">
    <property type="term" value="P:DNA-templated DNA replication"/>
    <property type="evidence" value="ECO:0007669"/>
    <property type="project" value="TreeGrafter"/>
</dbReference>
<keyword evidence="8 11" id="KW-0067">ATP-binding</keyword>
<evidence type="ECO:0000259" key="13">
    <source>
        <dbReference type="SMART" id="SM00382"/>
    </source>
</evidence>
<evidence type="ECO:0000256" key="4">
    <source>
        <dbReference type="ARBA" id="ARBA00022705"/>
    </source>
</evidence>
<comment type="subunit">
    <text evidence="11">DNA polymerase III contains a core (composed of alpha, epsilon and theta chains) that associates with a tau subunit. This core dimerizes to form the POLIII' complex. PolIII' associates with the gamma complex (composed of gamma, delta, delta', psi and chi chains) and with the beta chain to form the complete DNA polymerase III complex.</text>
</comment>
<keyword evidence="7" id="KW-0862">Zinc</keyword>
<dbReference type="GO" id="GO:0003677">
    <property type="term" value="F:DNA binding"/>
    <property type="evidence" value="ECO:0007669"/>
    <property type="project" value="InterPro"/>
</dbReference>
<feature type="compositionally biased region" description="Low complexity" evidence="12">
    <location>
        <begin position="420"/>
        <end position="437"/>
    </location>
</feature>
<evidence type="ECO:0000256" key="9">
    <source>
        <dbReference type="ARBA" id="ARBA00022932"/>
    </source>
</evidence>
<keyword evidence="4 11" id="KW-0235">DNA replication</keyword>
<comment type="caution">
    <text evidence="14">The sequence shown here is derived from an EMBL/GenBank/DDBJ whole genome shotgun (WGS) entry which is preliminary data.</text>
</comment>
<dbReference type="InterPro" id="IPR022754">
    <property type="entry name" value="DNA_pol_III_gamma-3"/>
</dbReference>
<dbReference type="InterPro" id="IPR012763">
    <property type="entry name" value="DNA_pol_III_sug/sutau_N"/>
</dbReference>
<dbReference type="GO" id="GO:0046872">
    <property type="term" value="F:metal ion binding"/>
    <property type="evidence" value="ECO:0007669"/>
    <property type="project" value="UniProtKB-KW"/>
</dbReference>
<dbReference type="OrthoDB" id="9810148at2"/>
<comment type="similarity">
    <text evidence="1 11">Belongs to the DnaX/STICHEL family.</text>
</comment>
<name>A0A2S4K0U6_9SPIO</name>
<dbReference type="CDD" id="cd00009">
    <property type="entry name" value="AAA"/>
    <property type="match status" value="1"/>
</dbReference>
<dbReference type="Pfam" id="PF13177">
    <property type="entry name" value="DNA_pol3_delta2"/>
    <property type="match status" value="1"/>
</dbReference>
<evidence type="ECO:0000313" key="15">
    <source>
        <dbReference type="Proteomes" id="UP000237350"/>
    </source>
</evidence>
<evidence type="ECO:0000256" key="5">
    <source>
        <dbReference type="ARBA" id="ARBA00022723"/>
    </source>
</evidence>
<dbReference type="InterPro" id="IPR001270">
    <property type="entry name" value="ClpA/B"/>
</dbReference>